<dbReference type="EMBL" id="CP007034">
    <property type="protein sequence ID" value="AHF13992.1"/>
    <property type="molecule type" value="Genomic_DNA"/>
</dbReference>
<protein>
    <submittedName>
        <fullName evidence="1">Uncharacterized protein</fullName>
    </submittedName>
</protein>
<evidence type="ECO:0000313" key="2">
    <source>
        <dbReference type="Proteomes" id="UP000018901"/>
    </source>
</evidence>
<proteinExistence type="predicted"/>
<gene>
    <name evidence="1" type="ORF">BARVI_12180</name>
</gene>
<dbReference type="AlphaFoldDB" id="W0ET93"/>
<dbReference type="Proteomes" id="UP000018901">
    <property type="component" value="Chromosome"/>
</dbReference>
<accession>W0ET93</accession>
<reference evidence="1 2" key="1">
    <citation type="submission" date="2013-12" db="EMBL/GenBank/DDBJ databases">
        <authorList>
            <consortium name="DOE Joint Genome Institute"/>
            <person name="Eisen J."/>
            <person name="Huntemann M."/>
            <person name="Han J."/>
            <person name="Chen A."/>
            <person name="Kyrpides N."/>
            <person name="Mavromatis K."/>
            <person name="Markowitz V."/>
            <person name="Palaniappan K."/>
            <person name="Ivanova N."/>
            <person name="Schaumberg A."/>
            <person name="Pati A."/>
            <person name="Liolios K."/>
            <person name="Nordberg H.P."/>
            <person name="Cantor M.N."/>
            <person name="Hua S.X."/>
            <person name="Woyke T."/>
        </authorList>
    </citation>
    <scope>NUCLEOTIDE SEQUENCE [LARGE SCALE GENOMIC DNA]</scope>
    <source>
        <strain evidence="2">DSM 18177</strain>
    </source>
</reference>
<organism evidence="1 2">
    <name type="scientific">Barnesiella viscericola DSM 18177</name>
    <dbReference type="NCBI Taxonomy" id="880074"/>
    <lineage>
        <taxon>Bacteria</taxon>
        <taxon>Pseudomonadati</taxon>
        <taxon>Bacteroidota</taxon>
        <taxon>Bacteroidia</taxon>
        <taxon>Bacteroidales</taxon>
        <taxon>Barnesiellaceae</taxon>
        <taxon>Barnesiella</taxon>
    </lineage>
</organism>
<keyword evidence="2" id="KW-1185">Reference proteome</keyword>
<name>W0ET93_9BACT</name>
<evidence type="ECO:0000313" key="1">
    <source>
        <dbReference type="EMBL" id="AHF13992.1"/>
    </source>
</evidence>
<dbReference type="HOGENOM" id="CLU_1657374_0_0_10"/>
<sequence>MLIFCINIVASSQVIEEPIPKFAEKLLTLNKASSENNITNHGFRVLTSDELISLGYDEESLGNLIVGIGDSRITCKIQTNLTGRYVEKVIVGGVRYLNARYMADEYLTAGYTMDKEKSRGNEMIFVKQTDKYNYFAFIEFIVNPNMCMANATFKRVARK</sequence>
<dbReference type="KEGG" id="bvs:BARVI_12180"/>